<comment type="similarity">
    <text evidence="3 7">Belongs to the flagella basal body rod proteins family.</text>
</comment>
<dbReference type="NCBIfam" id="TIGR02492">
    <property type="entry name" value="flgK_ends"/>
    <property type="match status" value="1"/>
</dbReference>
<dbReference type="GO" id="GO:0009424">
    <property type="term" value="C:bacterial-type flagellum hook"/>
    <property type="evidence" value="ECO:0007669"/>
    <property type="project" value="UniProtKB-UniRule"/>
</dbReference>
<dbReference type="Pfam" id="PF00460">
    <property type="entry name" value="Flg_bb_rod"/>
    <property type="match status" value="1"/>
</dbReference>
<dbReference type="GO" id="GO:0044780">
    <property type="term" value="P:bacterial-type flagellum assembly"/>
    <property type="evidence" value="ECO:0007669"/>
    <property type="project" value="InterPro"/>
</dbReference>
<evidence type="ECO:0000259" key="8">
    <source>
        <dbReference type="Pfam" id="PF00460"/>
    </source>
</evidence>
<organism evidence="11 12">
    <name type="scientific">Duganella lactea</name>
    <dbReference type="NCBI Taxonomy" id="2692173"/>
    <lineage>
        <taxon>Bacteria</taxon>
        <taxon>Pseudomonadati</taxon>
        <taxon>Pseudomonadota</taxon>
        <taxon>Betaproteobacteria</taxon>
        <taxon>Burkholderiales</taxon>
        <taxon>Oxalobacteraceae</taxon>
        <taxon>Telluria group</taxon>
        <taxon>Duganella</taxon>
    </lineage>
</organism>
<evidence type="ECO:0000256" key="1">
    <source>
        <dbReference type="ARBA" id="ARBA00004365"/>
    </source>
</evidence>
<dbReference type="PANTHER" id="PTHR30033">
    <property type="entry name" value="FLAGELLAR HOOK-ASSOCIATED PROTEIN 1"/>
    <property type="match status" value="1"/>
</dbReference>
<keyword evidence="11" id="KW-0966">Cell projection</keyword>
<reference evidence="11 12" key="1">
    <citation type="submission" date="2019-12" db="EMBL/GenBank/DDBJ databases">
        <title>Novel species isolated from a subtropical stream in China.</title>
        <authorList>
            <person name="Lu H."/>
        </authorList>
    </citation>
    <scope>NUCLEOTIDE SEQUENCE [LARGE SCALE GENOMIC DNA]</scope>
    <source>
        <strain evidence="11 12">FT50W</strain>
    </source>
</reference>
<dbReference type="PANTHER" id="PTHR30033:SF1">
    <property type="entry name" value="FLAGELLAR HOOK-ASSOCIATED PROTEIN 1"/>
    <property type="match status" value="1"/>
</dbReference>
<dbReference type="Pfam" id="PF22638">
    <property type="entry name" value="FlgK_D1"/>
    <property type="match status" value="1"/>
</dbReference>
<feature type="domain" description="Flagellar basal body rod protein N-terminal" evidence="8">
    <location>
        <begin position="5"/>
        <end position="34"/>
    </location>
</feature>
<dbReference type="RefSeq" id="WP_161020596.1">
    <property type="nucleotide sequence ID" value="NZ_WWCP01000025.1"/>
</dbReference>
<dbReference type="Proteomes" id="UP000474565">
    <property type="component" value="Unassembled WGS sequence"/>
</dbReference>
<name>A0A6L8MMS8_9BURK</name>
<proteinExistence type="inferred from homology"/>
<dbReference type="InterPro" id="IPR010930">
    <property type="entry name" value="Flg_bb/hook_C_dom"/>
</dbReference>
<dbReference type="GO" id="GO:0005198">
    <property type="term" value="F:structural molecule activity"/>
    <property type="evidence" value="ECO:0007669"/>
    <property type="project" value="UniProtKB-UniRule"/>
</dbReference>
<dbReference type="PRINTS" id="PR01005">
    <property type="entry name" value="FLGHOOKAP1"/>
</dbReference>
<evidence type="ECO:0000256" key="3">
    <source>
        <dbReference type="ARBA" id="ARBA00009677"/>
    </source>
</evidence>
<comment type="subcellular location">
    <subcellularLocation>
        <location evidence="1 7">Bacterial flagellum</location>
    </subcellularLocation>
    <subcellularLocation>
        <location evidence="2 7">Secreted</location>
    </subcellularLocation>
</comment>
<keyword evidence="5 7" id="KW-0964">Secreted</keyword>
<feature type="domain" description="Flagellar basal-body/hook protein C-terminal" evidence="9">
    <location>
        <begin position="428"/>
        <end position="467"/>
    </location>
</feature>
<keyword evidence="11" id="KW-0282">Flagellum</keyword>
<evidence type="ECO:0000256" key="7">
    <source>
        <dbReference type="RuleBase" id="RU362065"/>
    </source>
</evidence>
<dbReference type="AlphaFoldDB" id="A0A6L8MMS8"/>
<dbReference type="InterPro" id="IPR002371">
    <property type="entry name" value="FlgK"/>
</dbReference>
<evidence type="ECO:0000313" key="11">
    <source>
        <dbReference type="EMBL" id="MYM83959.1"/>
    </source>
</evidence>
<evidence type="ECO:0000256" key="6">
    <source>
        <dbReference type="ARBA" id="ARBA00023143"/>
    </source>
</evidence>
<evidence type="ECO:0000256" key="5">
    <source>
        <dbReference type="ARBA" id="ARBA00022525"/>
    </source>
</evidence>
<accession>A0A6L8MMS8</accession>
<keyword evidence="11" id="KW-0969">Cilium</keyword>
<dbReference type="Pfam" id="PF06429">
    <property type="entry name" value="Flg_bbr_C"/>
    <property type="match status" value="1"/>
</dbReference>
<dbReference type="EMBL" id="WWCP01000025">
    <property type="protein sequence ID" value="MYM83959.1"/>
    <property type="molecule type" value="Genomic_DNA"/>
</dbReference>
<evidence type="ECO:0000313" key="12">
    <source>
        <dbReference type="Proteomes" id="UP000474565"/>
    </source>
</evidence>
<feature type="domain" description="Flagellar hook-associated protein FlgK helical" evidence="10">
    <location>
        <begin position="90"/>
        <end position="331"/>
    </location>
</feature>
<evidence type="ECO:0000259" key="9">
    <source>
        <dbReference type="Pfam" id="PF06429"/>
    </source>
</evidence>
<dbReference type="InterPro" id="IPR053927">
    <property type="entry name" value="FlgK_helical"/>
</dbReference>
<evidence type="ECO:0000256" key="4">
    <source>
        <dbReference type="ARBA" id="ARBA00016244"/>
    </source>
</evidence>
<evidence type="ECO:0000256" key="2">
    <source>
        <dbReference type="ARBA" id="ARBA00004613"/>
    </source>
</evidence>
<keyword evidence="6 7" id="KW-0975">Bacterial flagellum</keyword>
<dbReference type="SUPFAM" id="SSF64518">
    <property type="entry name" value="Phase 1 flagellin"/>
    <property type="match status" value="1"/>
</dbReference>
<evidence type="ECO:0000259" key="10">
    <source>
        <dbReference type="Pfam" id="PF22638"/>
    </source>
</evidence>
<comment type="caution">
    <text evidence="11">The sequence shown here is derived from an EMBL/GenBank/DDBJ whole genome shotgun (WGS) entry which is preliminary data.</text>
</comment>
<dbReference type="GO" id="GO:0005576">
    <property type="term" value="C:extracellular region"/>
    <property type="evidence" value="ECO:0007669"/>
    <property type="project" value="UniProtKB-SubCell"/>
</dbReference>
<dbReference type="InterPro" id="IPR001444">
    <property type="entry name" value="Flag_bb_rod_N"/>
</dbReference>
<protein>
    <recommendedName>
        <fullName evidence="4 7">Flagellar hook-associated protein 1</fullName>
        <shortName evidence="7">HAP1</shortName>
    </recommendedName>
</protein>
<sequence length="469" mass="49399">MSISNNALSGALAAQAALNTVSQNIANAQTKGYTRQGALLQAVAPDAGNLSPGSGVQVGLLLRFSDSYKLQQMWRSNSEQGYREQVQPYLTQMETVMSGSKSSISYGIDTFFKALNAAGVDPTSSPLRQQVITAADSMAQQFNSIYSVTANQVVSVQQQQSAILPSLNESLASIAALNKQIVAVGVSGTNTSALRDQREQLIDGVARQVGVEVVNNPDGSVNVSLKSGQPLVAGFAAATLNFSSKTEPLDPADPGGPTRTVSVLMLNYQNTKFPLDEAQVGGQLGGLGNYKNTTLLPLQTSIREIAEQMSAKVNTALKNGTKSDGTQGTELLVFNPESATGLLAVADGFKTTDLAFAKDGTPGDSSNLQDLVDIKGQKITLTGLGDVLLGDADTQIVGKLGIDSQQNKALLATATTIRSQAEDDWKSTSAVNTDEEAINLMEFQNMYQANMKVIAVANTLFDATLQMFG</sequence>
<gene>
    <name evidence="7 11" type="primary">flgK</name>
    <name evidence="11" type="ORF">GTP44_18635</name>
</gene>